<dbReference type="EMBL" id="QPJT01000014">
    <property type="protein sequence ID" value="RCX14786.1"/>
    <property type="molecule type" value="Genomic_DNA"/>
</dbReference>
<dbReference type="GO" id="GO:0044780">
    <property type="term" value="P:bacterial-type flagellum assembly"/>
    <property type="evidence" value="ECO:0007669"/>
    <property type="project" value="InterPro"/>
</dbReference>
<sequence>MTPEKYVDRLLELSSQKYKLLEEILLLTRQQAATIREDELKRLEDFIASKQEKIDSIDKIDEEFNVYFQRLKHQLKIKSLDQLKDHEIGGIRDLQAIVGKVMSIIAEISKLEKANGAQAQKLLSSLGDEIKKINQGKKMNSAYNPNPVFQPPSYFIDKKK</sequence>
<dbReference type="AlphaFoldDB" id="A0A369B2W6"/>
<proteinExistence type="predicted"/>
<keyword evidence="1" id="KW-1005">Bacterial flagellum biogenesis</keyword>
<accession>A0A369B2W6</accession>
<evidence type="ECO:0000313" key="3">
    <source>
        <dbReference type="Proteomes" id="UP000253034"/>
    </source>
</evidence>
<evidence type="ECO:0000256" key="1">
    <source>
        <dbReference type="ARBA" id="ARBA00022795"/>
    </source>
</evidence>
<reference evidence="2 3" key="1">
    <citation type="submission" date="2018-07" db="EMBL/GenBank/DDBJ databases">
        <title>Genomic Encyclopedia of Type Strains, Phase IV (KMG-IV): sequencing the most valuable type-strain genomes for metagenomic binning, comparative biology and taxonomic classification.</title>
        <authorList>
            <person name="Goeker M."/>
        </authorList>
    </citation>
    <scope>NUCLEOTIDE SEQUENCE [LARGE SCALE GENOMIC DNA]</scope>
    <source>
        <strain evidence="2 3">DSM 27016</strain>
    </source>
</reference>
<dbReference type="SUPFAM" id="SSF140566">
    <property type="entry name" value="FlgN-like"/>
    <property type="match status" value="1"/>
</dbReference>
<comment type="caution">
    <text evidence="2">The sequence shown here is derived from an EMBL/GenBank/DDBJ whole genome shotgun (WGS) entry which is preliminary data.</text>
</comment>
<protein>
    <submittedName>
        <fullName evidence="2">FlgN protein</fullName>
    </submittedName>
</protein>
<organism evidence="2 3">
    <name type="scientific">Anaerobacterium chartisolvens</name>
    <dbReference type="NCBI Taxonomy" id="1297424"/>
    <lineage>
        <taxon>Bacteria</taxon>
        <taxon>Bacillati</taxon>
        <taxon>Bacillota</taxon>
        <taxon>Clostridia</taxon>
        <taxon>Eubacteriales</taxon>
        <taxon>Oscillospiraceae</taxon>
        <taxon>Anaerobacterium</taxon>
    </lineage>
</organism>
<name>A0A369B2W6_9FIRM</name>
<dbReference type="Proteomes" id="UP000253034">
    <property type="component" value="Unassembled WGS sequence"/>
</dbReference>
<dbReference type="Pfam" id="PF05130">
    <property type="entry name" value="FlgN"/>
    <property type="match status" value="1"/>
</dbReference>
<gene>
    <name evidence="2" type="ORF">DFR58_11420</name>
</gene>
<dbReference type="InterPro" id="IPR036679">
    <property type="entry name" value="FlgN-like_sf"/>
</dbReference>
<dbReference type="Gene3D" id="1.20.58.300">
    <property type="entry name" value="FlgN-like"/>
    <property type="match status" value="1"/>
</dbReference>
<keyword evidence="3" id="KW-1185">Reference proteome</keyword>
<dbReference type="InterPro" id="IPR007809">
    <property type="entry name" value="FlgN-like"/>
</dbReference>
<evidence type="ECO:0000313" key="2">
    <source>
        <dbReference type="EMBL" id="RCX14786.1"/>
    </source>
</evidence>